<accession>A0A6C0HSN5</accession>
<dbReference type="PANTHER" id="PTHR11239">
    <property type="entry name" value="DNA-DIRECTED RNA POLYMERASE"/>
    <property type="match status" value="1"/>
</dbReference>
<proteinExistence type="predicted"/>
<evidence type="ECO:0000259" key="4">
    <source>
        <dbReference type="PROSITE" id="PS51133"/>
    </source>
</evidence>
<organism evidence="5">
    <name type="scientific">viral metagenome</name>
    <dbReference type="NCBI Taxonomy" id="1070528"/>
    <lineage>
        <taxon>unclassified sequences</taxon>
        <taxon>metagenomes</taxon>
        <taxon>organismal metagenomes</taxon>
    </lineage>
</organism>
<evidence type="ECO:0000313" key="5">
    <source>
        <dbReference type="EMBL" id="QHT83156.1"/>
    </source>
</evidence>
<dbReference type="SUPFAM" id="SSF57783">
    <property type="entry name" value="Zinc beta-ribbon"/>
    <property type="match status" value="1"/>
</dbReference>
<dbReference type="GO" id="GO:0003899">
    <property type="term" value="F:DNA-directed RNA polymerase activity"/>
    <property type="evidence" value="ECO:0007669"/>
    <property type="project" value="InterPro"/>
</dbReference>
<dbReference type="GO" id="GO:0003676">
    <property type="term" value="F:nucleic acid binding"/>
    <property type="evidence" value="ECO:0007669"/>
    <property type="project" value="InterPro"/>
</dbReference>
<dbReference type="Pfam" id="PF01096">
    <property type="entry name" value="Zn_ribbon_TFIIS"/>
    <property type="match status" value="1"/>
</dbReference>
<feature type="domain" description="TFIIS-type" evidence="4">
    <location>
        <begin position="126"/>
        <end position="166"/>
    </location>
</feature>
<evidence type="ECO:0000256" key="1">
    <source>
        <dbReference type="ARBA" id="ARBA00022723"/>
    </source>
</evidence>
<dbReference type="GO" id="GO:0005666">
    <property type="term" value="C:RNA polymerase III complex"/>
    <property type="evidence" value="ECO:0007669"/>
    <property type="project" value="TreeGrafter"/>
</dbReference>
<dbReference type="InterPro" id="IPR001222">
    <property type="entry name" value="Znf_TFIIS"/>
</dbReference>
<keyword evidence="1" id="KW-0479">Metal-binding</keyword>
<protein>
    <recommendedName>
        <fullName evidence="4">TFIIS-type domain-containing protein</fullName>
    </recommendedName>
</protein>
<dbReference type="InterPro" id="IPR012164">
    <property type="entry name" value="Rpa12/Rpb9/Rpc10/TFS"/>
</dbReference>
<evidence type="ECO:0000256" key="3">
    <source>
        <dbReference type="ARBA" id="ARBA00022833"/>
    </source>
</evidence>
<name>A0A6C0HSN5_9ZZZZ</name>
<dbReference type="PROSITE" id="PS51133">
    <property type="entry name" value="ZF_TFIIS_2"/>
    <property type="match status" value="1"/>
</dbReference>
<keyword evidence="2" id="KW-0863">Zinc-finger</keyword>
<dbReference type="GO" id="GO:0006386">
    <property type="term" value="P:termination of RNA polymerase III transcription"/>
    <property type="evidence" value="ECO:0007669"/>
    <property type="project" value="TreeGrafter"/>
</dbReference>
<sequence>MIIPNPLTFRKNVGQKFIERGIHEKFARNFEKGVFNWTISEAKNRKIIKKWTNKFFVVIYIDKLRTIMLNLTDDIIEKINTEETNAQQVAFMTHQELNPQKWDDAIQRKILRDKSKYEVNIEASSSSFFCRKCHKNKTAHYQLQTRSADEPMTTFVTCLNCDARWRC</sequence>
<dbReference type="EMBL" id="MN740006">
    <property type="protein sequence ID" value="QHT83156.1"/>
    <property type="molecule type" value="Genomic_DNA"/>
</dbReference>
<evidence type="ECO:0000256" key="2">
    <source>
        <dbReference type="ARBA" id="ARBA00022771"/>
    </source>
</evidence>
<dbReference type="CDD" id="cd13749">
    <property type="entry name" value="Zn-ribbon_TFIIS"/>
    <property type="match status" value="1"/>
</dbReference>
<dbReference type="SMART" id="SM00440">
    <property type="entry name" value="ZnF_C2C2"/>
    <property type="match status" value="1"/>
</dbReference>
<dbReference type="PROSITE" id="PS00466">
    <property type="entry name" value="ZF_TFIIS_1"/>
    <property type="match status" value="1"/>
</dbReference>
<keyword evidence="3" id="KW-0862">Zinc</keyword>
<dbReference type="AlphaFoldDB" id="A0A6C0HSN5"/>
<dbReference type="GO" id="GO:0008270">
    <property type="term" value="F:zinc ion binding"/>
    <property type="evidence" value="ECO:0007669"/>
    <property type="project" value="UniProtKB-KW"/>
</dbReference>
<dbReference type="Gene3D" id="2.20.25.10">
    <property type="match status" value="1"/>
</dbReference>
<reference evidence="5" key="1">
    <citation type="journal article" date="2020" name="Nature">
        <title>Giant virus diversity and host interactions through global metagenomics.</title>
        <authorList>
            <person name="Schulz F."/>
            <person name="Roux S."/>
            <person name="Paez-Espino D."/>
            <person name="Jungbluth S."/>
            <person name="Walsh D.A."/>
            <person name="Denef V.J."/>
            <person name="McMahon K.D."/>
            <person name="Konstantinidis K.T."/>
            <person name="Eloe-Fadrosh E.A."/>
            <person name="Kyrpides N.C."/>
            <person name="Woyke T."/>
        </authorList>
    </citation>
    <scope>NUCLEOTIDE SEQUENCE</scope>
    <source>
        <strain evidence="5">GVMAG-M-3300023184-167</strain>
    </source>
</reference>
<dbReference type="PANTHER" id="PTHR11239:SF12">
    <property type="entry name" value="DNA-DIRECTED RNA POLYMERASE III SUBUNIT RPC10"/>
    <property type="match status" value="1"/>
</dbReference>